<protein>
    <submittedName>
        <fullName evidence="3">Transcriptional regulator, XRE family</fullName>
    </submittedName>
</protein>
<dbReference type="AlphaFoldDB" id="C8VVK6"/>
<gene>
    <name evidence="3" type="ordered locus">Dtox_1454</name>
</gene>
<evidence type="ECO:0000256" key="1">
    <source>
        <dbReference type="ARBA" id="ARBA00023125"/>
    </source>
</evidence>
<dbReference type="STRING" id="485916.Dtox_1454"/>
<dbReference type="RefSeq" id="WP_015757035.1">
    <property type="nucleotide sequence ID" value="NC_013216.1"/>
</dbReference>
<keyword evidence="1" id="KW-0238">DNA-binding</keyword>
<dbReference type="CDD" id="cd00093">
    <property type="entry name" value="HTH_XRE"/>
    <property type="match status" value="1"/>
</dbReference>
<evidence type="ECO:0000313" key="3">
    <source>
        <dbReference type="EMBL" id="ACV62321.1"/>
    </source>
</evidence>
<dbReference type="Gene3D" id="1.10.260.40">
    <property type="entry name" value="lambda repressor-like DNA-binding domains"/>
    <property type="match status" value="1"/>
</dbReference>
<feature type="domain" description="HTH cro/C1-type" evidence="2">
    <location>
        <begin position="9"/>
        <end position="63"/>
    </location>
</feature>
<dbReference type="Pfam" id="PF13560">
    <property type="entry name" value="HTH_31"/>
    <property type="match status" value="1"/>
</dbReference>
<dbReference type="PROSITE" id="PS50943">
    <property type="entry name" value="HTH_CROC1"/>
    <property type="match status" value="1"/>
</dbReference>
<dbReference type="KEGG" id="dae:Dtox_1454"/>
<organism evidence="3 4">
    <name type="scientific">Desulfofarcimen acetoxidans (strain ATCC 49208 / DSM 771 / KCTC 5769 / VKM B-1644 / 5575)</name>
    <name type="common">Desulfotomaculum acetoxidans</name>
    <dbReference type="NCBI Taxonomy" id="485916"/>
    <lineage>
        <taxon>Bacteria</taxon>
        <taxon>Bacillati</taxon>
        <taxon>Bacillota</taxon>
        <taxon>Clostridia</taxon>
        <taxon>Eubacteriales</taxon>
        <taxon>Peptococcaceae</taxon>
        <taxon>Desulfofarcimen</taxon>
    </lineage>
</organism>
<reference evidence="3 4" key="1">
    <citation type="journal article" date="2009" name="Stand. Genomic Sci.">
        <title>Complete genome sequence of Desulfotomaculum acetoxidans type strain (5575).</title>
        <authorList>
            <person name="Spring S."/>
            <person name="Lapidus A."/>
            <person name="Schroder M."/>
            <person name="Gleim D."/>
            <person name="Sims D."/>
            <person name="Meincke L."/>
            <person name="Glavina Del Rio T."/>
            <person name="Tice H."/>
            <person name="Copeland A."/>
            <person name="Cheng J.F."/>
            <person name="Lucas S."/>
            <person name="Chen F."/>
            <person name="Nolan M."/>
            <person name="Bruce D."/>
            <person name="Goodwin L."/>
            <person name="Pitluck S."/>
            <person name="Ivanova N."/>
            <person name="Mavromatis K."/>
            <person name="Mikhailova N."/>
            <person name="Pati A."/>
            <person name="Chen A."/>
            <person name="Palaniappan K."/>
            <person name="Land M."/>
            <person name="Hauser L."/>
            <person name="Chang Y.J."/>
            <person name="Jeffries C.D."/>
            <person name="Chain P."/>
            <person name="Saunders E."/>
            <person name="Brettin T."/>
            <person name="Detter J.C."/>
            <person name="Goker M."/>
            <person name="Bristow J."/>
            <person name="Eisen J.A."/>
            <person name="Markowitz V."/>
            <person name="Hugenholtz P."/>
            <person name="Kyrpides N.C."/>
            <person name="Klenk H.P."/>
            <person name="Han C."/>
        </authorList>
    </citation>
    <scope>NUCLEOTIDE SEQUENCE [LARGE SCALE GENOMIC DNA]</scope>
    <source>
        <strain evidence="4">ATCC 49208 / DSM 771 / VKM B-1644</strain>
    </source>
</reference>
<dbReference type="HOGENOM" id="CLU_066192_4_5_9"/>
<evidence type="ECO:0000259" key="2">
    <source>
        <dbReference type="PROSITE" id="PS50943"/>
    </source>
</evidence>
<dbReference type="InterPro" id="IPR001387">
    <property type="entry name" value="Cro/C1-type_HTH"/>
</dbReference>
<sequence length="116" mass="13269">MNAVLGARIRALRESKGFTQEQVAEKMSCTRQKYARIEKGLIDTSYASITAIAQILGIKTEEITSSVDNTDQKQPMFRENGATIQEDKFIFINDMIDTFYAHRKLYKSVRQVNVDE</sequence>
<dbReference type="PANTHER" id="PTHR46558:SF4">
    <property type="entry name" value="DNA-BIDING PHAGE PROTEIN"/>
    <property type="match status" value="1"/>
</dbReference>
<keyword evidence="4" id="KW-1185">Reference proteome</keyword>
<dbReference type="SUPFAM" id="SSF47413">
    <property type="entry name" value="lambda repressor-like DNA-binding domains"/>
    <property type="match status" value="1"/>
</dbReference>
<name>C8VVK6_DESAS</name>
<dbReference type="SMART" id="SM00530">
    <property type="entry name" value="HTH_XRE"/>
    <property type="match status" value="1"/>
</dbReference>
<proteinExistence type="predicted"/>
<accession>C8VVK6</accession>
<dbReference type="InterPro" id="IPR010982">
    <property type="entry name" value="Lambda_DNA-bd_dom_sf"/>
</dbReference>
<dbReference type="Proteomes" id="UP000002217">
    <property type="component" value="Chromosome"/>
</dbReference>
<dbReference type="EMBL" id="CP001720">
    <property type="protein sequence ID" value="ACV62321.1"/>
    <property type="molecule type" value="Genomic_DNA"/>
</dbReference>
<evidence type="ECO:0000313" key="4">
    <source>
        <dbReference type="Proteomes" id="UP000002217"/>
    </source>
</evidence>
<dbReference type="GO" id="GO:0003677">
    <property type="term" value="F:DNA binding"/>
    <property type="evidence" value="ECO:0007669"/>
    <property type="project" value="UniProtKB-KW"/>
</dbReference>
<dbReference type="PANTHER" id="PTHR46558">
    <property type="entry name" value="TRACRIPTIONAL REGULATORY PROTEIN-RELATED-RELATED"/>
    <property type="match status" value="1"/>
</dbReference>
<dbReference type="OrthoDB" id="371153at2"/>
<dbReference type="eggNOG" id="COG1396">
    <property type="taxonomic scope" value="Bacteria"/>
</dbReference>